<name>A0A699UBR3_TANCI</name>
<dbReference type="AlphaFoldDB" id="A0A699UBR3"/>
<gene>
    <name evidence="2" type="ORF">Tci_890607</name>
</gene>
<feature type="region of interest" description="Disordered" evidence="1">
    <location>
        <begin position="1"/>
        <end position="36"/>
    </location>
</feature>
<evidence type="ECO:0000256" key="1">
    <source>
        <dbReference type="SAM" id="MobiDB-lite"/>
    </source>
</evidence>
<evidence type="ECO:0000313" key="2">
    <source>
        <dbReference type="EMBL" id="GFD18638.1"/>
    </source>
</evidence>
<comment type="caution">
    <text evidence="2">The sequence shown here is derived from an EMBL/GenBank/DDBJ whole genome shotgun (WGS) entry which is preliminary data.</text>
</comment>
<accession>A0A699UBR3</accession>
<reference evidence="2" key="1">
    <citation type="journal article" date="2019" name="Sci. Rep.">
        <title>Draft genome of Tanacetum cinerariifolium, the natural source of mosquito coil.</title>
        <authorList>
            <person name="Yamashiro T."/>
            <person name="Shiraishi A."/>
            <person name="Satake H."/>
            <person name="Nakayama K."/>
        </authorList>
    </citation>
    <scope>NUCLEOTIDE SEQUENCE</scope>
</reference>
<dbReference type="EMBL" id="BKCJ011308773">
    <property type="protein sequence ID" value="GFD18638.1"/>
    <property type="molecule type" value="Genomic_DNA"/>
</dbReference>
<organism evidence="2">
    <name type="scientific">Tanacetum cinerariifolium</name>
    <name type="common">Dalmatian daisy</name>
    <name type="synonym">Chrysanthemum cinerariifolium</name>
    <dbReference type="NCBI Taxonomy" id="118510"/>
    <lineage>
        <taxon>Eukaryota</taxon>
        <taxon>Viridiplantae</taxon>
        <taxon>Streptophyta</taxon>
        <taxon>Embryophyta</taxon>
        <taxon>Tracheophyta</taxon>
        <taxon>Spermatophyta</taxon>
        <taxon>Magnoliopsida</taxon>
        <taxon>eudicotyledons</taxon>
        <taxon>Gunneridae</taxon>
        <taxon>Pentapetalae</taxon>
        <taxon>asterids</taxon>
        <taxon>campanulids</taxon>
        <taxon>Asterales</taxon>
        <taxon>Asteraceae</taxon>
        <taxon>Asteroideae</taxon>
        <taxon>Anthemideae</taxon>
        <taxon>Anthemidinae</taxon>
        <taxon>Tanacetum</taxon>
    </lineage>
</organism>
<sequence length="36" mass="3762">MEDVKEDDDNARYSGNGSVSEAKGVLPESGGGDYGR</sequence>
<protein>
    <submittedName>
        <fullName evidence="2">Uncharacterized protein</fullName>
    </submittedName>
</protein>
<feature type="non-terminal residue" evidence="2">
    <location>
        <position position="36"/>
    </location>
</feature>
<proteinExistence type="predicted"/>